<feature type="coiled-coil region" evidence="1">
    <location>
        <begin position="612"/>
        <end position="646"/>
    </location>
</feature>
<feature type="compositionally biased region" description="Basic and acidic residues" evidence="2">
    <location>
        <begin position="199"/>
        <end position="210"/>
    </location>
</feature>
<feature type="compositionally biased region" description="Basic residues" evidence="2">
    <location>
        <begin position="422"/>
        <end position="431"/>
    </location>
</feature>
<feature type="region of interest" description="Disordered" evidence="2">
    <location>
        <begin position="373"/>
        <end position="521"/>
    </location>
</feature>
<feature type="compositionally biased region" description="Polar residues" evidence="2">
    <location>
        <begin position="434"/>
        <end position="455"/>
    </location>
</feature>
<sequence>MVPNDKQERRRMRERGAGITRELKNTSFAFTFGAPQLQPQRSSRRTPQPLPQQPSSRKTPKTATRRQSARKTPGQKSISREGTAELRTRKRITANRASVVPSTGEREARASSKRLSRTLAERTESPNITPSVTGKRKRSTPIVQPPQETDQDELEQEDEMEAIFGRRSWGEQIPAERRRSSLHSIHEDDAVEDELEADDREHHVMTETKRRISANRLAEIAPQSPNKQQQNSVGKGKANALEIVKTPFTTRRSSSNGKDAVSENAENAEPGQENDPETHSTFIKRMYKPRQPLVDIDEQAQRETSPSNAISRRESGKAPVAHMYGPPQTLWPASVVSPISEAGVDELDSFGKEHDITSTYNDISTQLQPTGIEVAQDGPSTTLDPRTLSATRLGLPRGTPFIETSKEPSTLLDREEDASPVRGRKRRRTHSSGRDTSTSRVSSNKLDGSSKSVENTRLGPEVEREGDESQTMEQQTARPRQNVTASTVPITVYRLSRPVTLDNDSDDDPLNDGPSTALSTRGLPAVNAVDVLSQITSELVEHMAETAHRLPAVSFSTSGGHGRTGVPDQPRPSSADLKRRRGILHHFQQSLSDALFDITAAVDAGMVLKSRLKGLTKEKVQLRDELLEVKRQREEVALSIDRVRREHGIWRKTIAGRDELSADLWDLEMAVKRGKEECAKRRERGEEVEGVRMGIEMLAGTVATEITSQAGGGLCTRVERFNDILEKAAETLEGRTA</sequence>
<comment type="caution">
    <text evidence="4">The sequence shown here is derived from an EMBL/GenBank/DDBJ whole genome shotgun (WGS) entry which is preliminary data.</text>
</comment>
<feature type="compositionally biased region" description="Basic residues" evidence="2">
    <location>
        <begin position="58"/>
        <end position="69"/>
    </location>
</feature>
<feature type="compositionally biased region" description="Basic and acidic residues" evidence="2">
    <location>
        <begin position="174"/>
        <end position="188"/>
    </location>
</feature>
<dbReference type="Proteomes" id="UP000799772">
    <property type="component" value="Unassembled WGS sequence"/>
</dbReference>
<feature type="compositionally biased region" description="Polar residues" evidence="2">
    <location>
        <begin position="223"/>
        <end position="233"/>
    </location>
</feature>
<feature type="compositionally biased region" description="Polar residues" evidence="2">
    <location>
        <begin position="378"/>
        <end position="390"/>
    </location>
</feature>
<accession>A0A9P4M9T4</accession>
<feature type="region of interest" description="Disordered" evidence="2">
    <location>
        <begin position="554"/>
        <end position="575"/>
    </location>
</feature>
<proteinExistence type="predicted"/>
<reference evidence="4" key="1">
    <citation type="journal article" date="2020" name="Stud. Mycol.">
        <title>101 Dothideomycetes genomes: a test case for predicting lifestyles and emergence of pathogens.</title>
        <authorList>
            <person name="Haridas S."/>
            <person name="Albert R."/>
            <person name="Binder M."/>
            <person name="Bloem J."/>
            <person name="Labutti K."/>
            <person name="Salamov A."/>
            <person name="Andreopoulos B."/>
            <person name="Baker S."/>
            <person name="Barry K."/>
            <person name="Bills G."/>
            <person name="Bluhm B."/>
            <person name="Cannon C."/>
            <person name="Castanera R."/>
            <person name="Culley D."/>
            <person name="Daum C."/>
            <person name="Ezra D."/>
            <person name="Gonzalez J."/>
            <person name="Henrissat B."/>
            <person name="Kuo A."/>
            <person name="Liang C."/>
            <person name="Lipzen A."/>
            <person name="Lutzoni F."/>
            <person name="Magnuson J."/>
            <person name="Mondo S."/>
            <person name="Nolan M."/>
            <person name="Ohm R."/>
            <person name="Pangilinan J."/>
            <person name="Park H.-J."/>
            <person name="Ramirez L."/>
            <person name="Alfaro M."/>
            <person name="Sun H."/>
            <person name="Tritt A."/>
            <person name="Yoshinaga Y."/>
            <person name="Zwiers L.-H."/>
            <person name="Turgeon B."/>
            <person name="Goodwin S."/>
            <person name="Spatafora J."/>
            <person name="Crous P."/>
            <person name="Grigoriev I."/>
        </authorList>
    </citation>
    <scope>NUCLEOTIDE SEQUENCE</scope>
    <source>
        <strain evidence="4">CBS 133067</strain>
    </source>
</reference>
<evidence type="ECO:0000313" key="5">
    <source>
        <dbReference type="Proteomes" id="UP000799772"/>
    </source>
</evidence>
<gene>
    <name evidence="4" type="ORF">NA57DRAFT_72014</name>
</gene>
<dbReference type="InterPro" id="IPR048743">
    <property type="entry name" value="AME1"/>
</dbReference>
<evidence type="ECO:0000259" key="3">
    <source>
        <dbReference type="Pfam" id="PF20994"/>
    </source>
</evidence>
<name>A0A9P4M9T4_9PEZI</name>
<dbReference type="EMBL" id="ML978122">
    <property type="protein sequence ID" value="KAF2103031.1"/>
    <property type="molecule type" value="Genomic_DNA"/>
</dbReference>
<feature type="compositionally biased region" description="Acidic residues" evidence="2">
    <location>
        <begin position="189"/>
        <end position="198"/>
    </location>
</feature>
<evidence type="ECO:0000256" key="1">
    <source>
        <dbReference type="SAM" id="Coils"/>
    </source>
</evidence>
<dbReference type="OrthoDB" id="5377952at2759"/>
<feature type="compositionally biased region" description="Polar residues" evidence="2">
    <location>
        <begin position="471"/>
        <end position="489"/>
    </location>
</feature>
<feature type="compositionally biased region" description="Acidic residues" evidence="2">
    <location>
        <begin position="149"/>
        <end position="161"/>
    </location>
</feature>
<keyword evidence="5" id="KW-1185">Reference proteome</keyword>
<feature type="region of interest" description="Disordered" evidence="2">
    <location>
        <begin position="1"/>
        <end position="278"/>
    </location>
</feature>
<protein>
    <recommendedName>
        <fullName evidence="3">Inner kinetochore subunit AME1 domain-containing protein</fullName>
    </recommendedName>
</protein>
<organism evidence="4 5">
    <name type="scientific">Rhizodiscina lignyota</name>
    <dbReference type="NCBI Taxonomy" id="1504668"/>
    <lineage>
        <taxon>Eukaryota</taxon>
        <taxon>Fungi</taxon>
        <taxon>Dikarya</taxon>
        <taxon>Ascomycota</taxon>
        <taxon>Pezizomycotina</taxon>
        <taxon>Dothideomycetes</taxon>
        <taxon>Pleosporomycetidae</taxon>
        <taxon>Aulographales</taxon>
        <taxon>Rhizodiscinaceae</taxon>
        <taxon>Rhizodiscina</taxon>
    </lineage>
</organism>
<keyword evidence="1" id="KW-0175">Coiled coil</keyword>
<feature type="compositionally biased region" description="Polar residues" evidence="2">
    <location>
        <begin position="247"/>
        <end position="257"/>
    </location>
</feature>
<dbReference type="AlphaFoldDB" id="A0A9P4M9T4"/>
<evidence type="ECO:0000256" key="2">
    <source>
        <dbReference type="SAM" id="MobiDB-lite"/>
    </source>
</evidence>
<dbReference type="Pfam" id="PF20994">
    <property type="entry name" value="CENPU"/>
    <property type="match status" value="1"/>
</dbReference>
<feature type="region of interest" description="Disordered" evidence="2">
    <location>
        <begin position="291"/>
        <end position="324"/>
    </location>
</feature>
<feature type="compositionally biased region" description="Basic and acidic residues" evidence="2">
    <location>
        <begin position="78"/>
        <end position="87"/>
    </location>
</feature>
<evidence type="ECO:0000313" key="4">
    <source>
        <dbReference type="EMBL" id="KAF2103031.1"/>
    </source>
</evidence>
<feature type="domain" description="Inner kinetochore subunit AME1" evidence="3">
    <location>
        <begin position="524"/>
        <end position="727"/>
    </location>
</feature>